<feature type="domain" description="Fe2OG dioxygenase" evidence="4">
    <location>
        <begin position="163"/>
        <end position="267"/>
    </location>
</feature>
<keyword evidence="1 3" id="KW-0479">Metal-binding</keyword>
<sequence>MVCEAKGKVPIIDLSKIEGSGREEWELACKEMRVGLEEFGCFSVVYDKVSLELHNSIFEATKELFHVPIETRLKNTSEKPYHGYFGGFSAIPLYESMGIDNPIQPQPTQSFANLMWPTAENNHFCETVQRFSTLLVKLEKMVTKMVLESYGVSKAVSESNMESTNYLLRFLKYRVPEKDETDVGLHCHTDLTFFSIIHQHLISGLQVLSPDDEWIDIHPSPHCSFMFMAGDALMAWSNERIRSCRHRVIIKGEETRYSIGMFSFKSGTIAVAEEFVDDANPLRYKPFNHYDFLTYDKTRAAHQNISRIKEYCGI</sequence>
<dbReference type="PANTHER" id="PTHR47990">
    <property type="entry name" value="2-OXOGLUTARATE (2OG) AND FE(II)-DEPENDENT OXYGENASE SUPERFAMILY PROTEIN-RELATED"/>
    <property type="match status" value="1"/>
</dbReference>
<keyword evidence="2 3" id="KW-0408">Iron</keyword>
<dbReference type="Gene3D" id="2.60.120.330">
    <property type="entry name" value="B-lactam Antibiotic, Isopenicillin N Synthase, Chain"/>
    <property type="match status" value="1"/>
</dbReference>
<dbReference type="InterPro" id="IPR050231">
    <property type="entry name" value="Iron_ascorbate_oxido_reductase"/>
</dbReference>
<dbReference type="InterPro" id="IPR005123">
    <property type="entry name" value="Oxoglu/Fe-dep_dioxygenase_dom"/>
</dbReference>
<dbReference type="InterPro" id="IPR044861">
    <property type="entry name" value="IPNS-like_FE2OG_OXY"/>
</dbReference>
<protein>
    <recommendedName>
        <fullName evidence="4">Fe2OG dioxygenase domain-containing protein</fullName>
    </recommendedName>
</protein>
<dbReference type="EMBL" id="OZ021735">
    <property type="protein sequence ID" value="CAK9310441.1"/>
    <property type="molecule type" value="Genomic_DNA"/>
</dbReference>
<comment type="similarity">
    <text evidence="3">Belongs to the iron/ascorbate-dependent oxidoreductase family.</text>
</comment>
<dbReference type="InterPro" id="IPR027443">
    <property type="entry name" value="IPNS-like_sf"/>
</dbReference>
<dbReference type="InterPro" id="IPR026992">
    <property type="entry name" value="DIOX_N"/>
</dbReference>
<dbReference type="PROSITE" id="PS51471">
    <property type="entry name" value="FE2OG_OXY"/>
    <property type="match status" value="1"/>
</dbReference>
<dbReference type="Pfam" id="PF14226">
    <property type="entry name" value="DIOX_N"/>
    <property type="match status" value="1"/>
</dbReference>
<keyword evidence="6" id="KW-1185">Reference proteome</keyword>
<dbReference type="Pfam" id="PF03171">
    <property type="entry name" value="2OG-FeII_Oxy"/>
    <property type="match status" value="1"/>
</dbReference>
<reference evidence="5 6" key="1">
    <citation type="submission" date="2024-03" db="EMBL/GenBank/DDBJ databases">
        <authorList>
            <person name="Gkanogiannis A."/>
            <person name="Becerra Lopez-Lavalle L."/>
        </authorList>
    </citation>
    <scope>NUCLEOTIDE SEQUENCE [LARGE SCALE GENOMIC DNA]</scope>
</reference>
<proteinExistence type="inferred from homology"/>
<organism evidence="5 6">
    <name type="scientific">Citrullus colocynthis</name>
    <name type="common">colocynth</name>
    <dbReference type="NCBI Taxonomy" id="252529"/>
    <lineage>
        <taxon>Eukaryota</taxon>
        <taxon>Viridiplantae</taxon>
        <taxon>Streptophyta</taxon>
        <taxon>Embryophyta</taxon>
        <taxon>Tracheophyta</taxon>
        <taxon>Spermatophyta</taxon>
        <taxon>Magnoliopsida</taxon>
        <taxon>eudicotyledons</taxon>
        <taxon>Gunneridae</taxon>
        <taxon>Pentapetalae</taxon>
        <taxon>rosids</taxon>
        <taxon>fabids</taxon>
        <taxon>Cucurbitales</taxon>
        <taxon>Cucurbitaceae</taxon>
        <taxon>Benincaseae</taxon>
        <taxon>Citrullus</taxon>
    </lineage>
</organism>
<name>A0ABP0XQK9_9ROSI</name>
<evidence type="ECO:0000259" key="4">
    <source>
        <dbReference type="PROSITE" id="PS51471"/>
    </source>
</evidence>
<dbReference type="SUPFAM" id="SSF51197">
    <property type="entry name" value="Clavaminate synthase-like"/>
    <property type="match status" value="1"/>
</dbReference>
<evidence type="ECO:0000256" key="1">
    <source>
        <dbReference type="ARBA" id="ARBA00022723"/>
    </source>
</evidence>
<evidence type="ECO:0000313" key="5">
    <source>
        <dbReference type="EMBL" id="CAK9310441.1"/>
    </source>
</evidence>
<evidence type="ECO:0000256" key="2">
    <source>
        <dbReference type="ARBA" id="ARBA00023004"/>
    </source>
</evidence>
<keyword evidence="3" id="KW-0560">Oxidoreductase</keyword>
<evidence type="ECO:0000256" key="3">
    <source>
        <dbReference type="RuleBase" id="RU003682"/>
    </source>
</evidence>
<dbReference type="Proteomes" id="UP001642487">
    <property type="component" value="Chromosome 1"/>
</dbReference>
<accession>A0ABP0XQK9</accession>
<evidence type="ECO:0000313" key="6">
    <source>
        <dbReference type="Proteomes" id="UP001642487"/>
    </source>
</evidence>
<gene>
    <name evidence="5" type="ORF">CITCOLO1_LOCUS2065</name>
</gene>